<reference evidence="19" key="1">
    <citation type="submission" date="2021-02" db="EMBL/GenBank/DDBJ databases">
        <authorList>
            <person name="Dougan E. K."/>
            <person name="Rhodes N."/>
            <person name="Thang M."/>
            <person name="Chan C."/>
        </authorList>
    </citation>
    <scope>NUCLEOTIDE SEQUENCE</scope>
</reference>
<dbReference type="GO" id="GO:0098719">
    <property type="term" value="P:sodium ion import across plasma membrane"/>
    <property type="evidence" value="ECO:0007669"/>
    <property type="project" value="TreeGrafter"/>
</dbReference>
<feature type="signal peptide" evidence="16">
    <location>
        <begin position="1"/>
        <end position="21"/>
    </location>
</feature>
<dbReference type="Proteomes" id="UP000626109">
    <property type="component" value="Unassembled WGS sequence"/>
</dbReference>
<evidence type="ECO:0000256" key="3">
    <source>
        <dbReference type="ARBA" id="ARBA00022449"/>
    </source>
</evidence>
<dbReference type="AlphaFoldDB" id="A0A813JY81"/>
<feature type="transmembrane region" description="Helical" evidence="15">
    <location>
        <begin position="76"/>
        <end position="95"/>
    </location>
</feature>
<evidence type="ECO:0000256" key="15">
    <source>
        <dbReference type="SAM" id="Phobius"/>
    </source>
</evidence>
<dbReference type="GO" id="GO:0005886">
    <property type="term" value="C:plasma membrane"/>
    <property type="evidence" value="ECO:0007669"/>
    <property type="project" value="TreeGrafter"/>
</dbReference>
<keyword evidence="21" id="KW-1185">Reference proteome</keyword>
<organism evidence="19 20">
    <name type="scientific">Polarella glacialis</name>
    <name type="common">Dinoflagellate</name>
    <dbReference type="NCBI Taxonomy" id="89957"/>
    <lineage>
        <taxon>Eukaryota</taxon>
        <taxon>Sar</taxon>
        <taxon>Alveolata</taxon>
        <taxon>Dinophyceae</taxon>
        <taxon>Suessiales</taxon>
        <taxon>Suessiaceae</taxon>
        <taxon>Polarella</taxon>
    </lineage>
</organism>
<proteinExistence type="predicted"/>
<keyword evidence="8" id="KW-0406">Ion transport</keyword>
<dbReference type="GO" id="GO:0015385">
    <property type="term" value="F:sodium:proton antiporter activity"/>
    <property type="evidence" value="ECO:0007669"/>
    <property type="project" value="InterPro"/>
</dbReference>
<dbReference type="OrthoDB" id="196264at2759"/>
<comment type="subcellular location">
    <subcellularLocation>
        <location evidence="1">Golgi apparatus membrane</location>
        <topology evidence="1">Multi-pass membrane protein</topology>
    </subcellularLocation>
</comment>
<name>A0A813JY81_POLGL</name>
<keyword evidence="16" id="KW-0732">Signal</keyword>
<feature type="transmembrane region" description="Helical" evidence="15">
    <location>
        <begin position="148"/>
        <end position="172"/>
    </location>
</feature>
<sequence>MVRQVSFQVLLLAALLLAAAGNNGTEETPTTLVKVSGATSAEDLVEQGGWIIVVAGATLMLALLLSNILHRYDVSVISESVVVIALGFALGKILPTNGGTLIRWHLTNMNIEDEGFINGAILNLFLLPIIIFEAGWSMRHKDFISQLPYILLFAVFGTIISMLVVASLIMATHSCHGISTWRVAFTYAALISAVDPVATLATYSHLHVDPLLNIIVSGESVVNDAVAIVLFRVLNTGGRDAFDNQSVLEITKTISGQTCLLLFGSVGLGLALAFVYVLIMRLAGMRHSVVYGIMFVFLSSFFTHSFAESVCGMSGIITVLFCSAMMSSFAKEHFTCEGNMLCAFALKQSSHFADMIVQLGCSLNAVGITGVYCDSKGVVFGFLVIAFCLIGRAAAVLPLAAVTNACKLLVHRKLPAEKRTLLSWRHIFMMWHAGLRGGIALALTLQLGSWVDETEGEGAKDTLRNATVIVILVFLVFFGGTTKILLQCFKIPMGGDSKPMHHHHGSFWQLMHTIRAGFLTPVLVGRVKADARFEGNTLRTVMSEIERCASRDELPPIPGRHATGMVSLFGMDDPARLDDIYESSENGDAQEELTSEDSDNSA</sequence>
<dbReference type="PANTHER" id="PTHR10110:SF191">
    <property type="entry name" value="SODIUM_HYDROGEN EXCHANGER 8"/>
    <property type="match status" value="1"/>
</dbReference>
<feature type="transmembrane region" description="Helical" evidence="15">
    <location>
        <begin position="467"/>
        <end position="486"/>
    </location>
</feature>
<evidence type="ECO:0000313" key="21">
    <source>
        <dbReference type="Proteomes" id="UP000654075"/>
    </source>
</evidence>
<dbReference type="InterPro" id="IPR004709">
    <property type="entry name" value="NaH_exchanger"/>
</dbReference>
<evidence type="ECO:0000256" key="8">
    <source>
        <dbReference type="ARBA" id="ARBA00023065"/>
    </source>
</evidence>
<evidence type="ECO:0000256" key="5">
    <source>
        <dbReference type="ARBA" id="ARBA00022989"/>
    </source>
</evidence>
<dbReference type="GO" id="GO:0051453">
    <property type="term" value="P:regulation of intracellular pH"/>
    <property type="evidence" value="ECO:0007669"/>
    <property type="project" value="TreeGrafter"/>
</dbReference>
<evidence type="ECO:0000313" key="18">
    <source>
        <dbReference type="EMBL" id="CAE8620516.1"/>
    </source>
</evidence>
<feature type="region of interest" description="Disordered" evidence="14">
    <location>
        <begin position="578"/>
        <end position="602"/>
    </location>
</feature>
<keyword evidence="4 15" id="KW-0812">Transmembrane</keyword>
<feature type="transmembrane region" description="Helical" evidence="15">
    <location>
        <begin position="313"/>
        <end position="330"/>
    </location>
</feature>
<evidence type="ECO:0000256" key="6">
    <source>
        <dbReference type="ARBA" id="ARBA00023034"/>
    </source>
</evidence>
<comment type="caution">
    <text evidence="19">The sequence shown here is derived from an EMBL/GenBank/DDBJ whole genome shotgun (WGS) entry which is preliminary data.</text>
</comment>
<dbReference type="PRINTS" id="PR01084">
    <property type="entry name" value="NAHEXCHNGR"/>
</dbReference>
<keyword evidence="9 15" id="KW-0472">Membrane</keyword>
<dbReference type="PANTHER" id="PTHR10110">
    <property type="entry name" value="SODIUM/HYDROGEN EXCHANGER"/>
    <property type="match status" value="1"/>
</dbReference>
<feature type="transmembrane region" description="Helical" evidence="15">
    <location>
        <begin position="427"/>
        <end position="447"/>
    </location>
</feature>
<dbReference type="Pfam" id="PF00999">
    <property type="entry name" value="Na_H_Exchanger"/>
    <property type="match status" value="1"/>
</dbReference>
<feature type="compositionally biased region" description="Acidic residues" evidence="14">
    <location>
        <begin position="588"/>
        <end position="602"/>
    </location>
</feature>
<evidence type="ECO:0000256" key="7">
    <source>
        <dbReference type="ARBA" id="ARBA00023053"/>
    </source>
</evidence>
<evidence type="ECO:0000256" key="4">
    <source>
        <dbReference type="ARBA" id="ARBA00022692"/>
    </source>
</evidence>
<keyword evidence="3" id="KW-0050">Antiport</keyword>
<dbReference type="OMA" id="QFIMIMA"/>
<dbReference type="EMBL" id="CAJNNW010026759">
    <property type="protein sequence ID" value="CAE8687553.1"/>
    <property type="molecule type" value="Genomic_DNA"/>
</dbReference>
<evidence type="ECO:0000256" key="1">
    <source>
        <dbReference type="ARBA" id="ARBA00004653"/>
    </source>
</evidence>
<gene>
    <name evidence="18" type="ORF">PGLA1383_LOCUS38072</name>
    <name evidence="19" type="ORF">PGLA2088_LOCUS25513</name>
</gene>
<feature type="transmembrane region" description="Helical" evidence="15">
    <location>
        <begin position="378"/>
        <end position="406"/>
    </location>
</feature>
<dbReference type="GO" id="GO:0000139">
    <property type="term" value="C:Golgi membrane"/>
    <property type="evidence" value="ECO:0007669"/>
    <property type="project" value="UniProtKB-SubCell"/>
</dbReference>
<dbReference type="Gene3D" id="6.10.140.1330">
    <property type="match status" value="1"/>
</dbReference>
<feature type="transmembrane region" description="Helical" evidence="15">
    <location>
        <begin position="48"/>
        <end position="69"/>
    </location>
</feature>
<feature type="transmembrane region" description="Helical" evidence="15">
    <location>
        <begin position="289"/>
        <end position="307"/>
    </location>
</feature>
<evidence type="ECO:0000256" key="16">
    <source>
        <dbReference type="SAM" id="SignalP"/>
    </source>
</evidence>
<evidence type="ECO:0000256" key="2">
    <source>
        <dbReference type="ARBA" id="ARBA00022448"/>
    </source>
</evidence>
<evidence type="ECO:0000256" key="12">
    <source>
        <dbReference type="ARBA" id="ARBA00042291"/>
    </source>
</evidence>
<keyword evidence="6" id="KW-0333">Golgi apparatus</keyword>
<dbReference type="GO" id="GO:0015386">
    <property type="term" value="F:potassium:proton antiporter activity"/>
    <property type="evidence" value="ECO:0007669"/>
    <property type="project" value="TreeGrafter"/>
</dbReference>
<dbReference type="InterPro" id="IPR006153">
    <property type="entry name" value="Cation/H_exchanger_TM"/>
</dbReference>
<protein>
    <recommendedName>
        <fullName evidence="11">Sodium/hydrogen exchanger 8</fullName>
    </recommendedName>
    <alternativeName>
        <fullName evidence="12">Na(+)/H(+) exchanger 8</fullName>
    </alternativeName>
    <alternativeName>
        <fullName evidence="13">Solute carrier family 9 member 8</fullName>
    </alternativeName>
</protein>
<keyword evidence="10" id="KW-0739">Sodium transport</keyword>
<feature type="transmembrane region" description="Helical" evidence="15">
    <location>
        <begin position="115"/>
        <end position="136"/>
    </location>
</feature>
<evidence type="ECO:0000256" key="9">
    <source>
        <dbReference type="ARBA" id="ARBA00023136"/>
    </source>
</evidence>
<evidence type="ECO:0000256" key="10">
    <source>
        <dbReference type="ARBA" id="ARBA00023201"/>
    </source>
</evidence>
<dbReference type="Proteomes" id="UP000654075">
    <property type="component" value="Unassembled WGS sequence"/>
</dbReference>
<evidence type="ECO:0000256" key="14">
    <source>
        <dbReference type="SAM" id="MobiDB-lite"/>
    </source>
</evidence>
<feature type="transmembrane region" description="Helical" evidence="15">
    <location>
        <begin position="184"/>
        <end position="204"/>
    </location>
</feature>
<keyword evidence="5 15" id="KW-1133">Transmembrane helix</keyword>
<dbReference type="InterPro" id="IPR018422">
    <property type="entry name" value="Cation/H_exchanger_CPA1"/>
</dbReference>
<evidence type="ECO:0000313" key="19">
    <source>
        <dbReference type="EMBL" id="CAE8687553.1"/>
    </source>
</evidence>
<accession>A0A813JY81</accession>
<keyword evidence="2" id="KW-0813">Transport</keyword>
<feature type="chain" id="PRO_5035596727" description="Sodium/hydrogen exchanger 8" evidence="16">
    <location>
        <begin position="22"/>
        <end position="602"/>
    </location>
</feature>
<keyword evidence="7" id="KW-0915">Sodium</keyword>
<evidence type="ECO:0000313" key="20">
    <source>
        <dbReference type="Proteomes" id="UP000626109"/>
    </source>
</evidence>
<feature type="transmembrane region" description="Helical" evidence="15">
    <location>
        <begin position="254"/>
        <end position="277"/>
    </location>
</feature>
<evidence type="ECO:0000259" key="17">
    <source>
        <dbReference type="Pfam" id="PF00999"/>
    </source>
</evidence>
<feature type="domain" description="Cation/H+ exchanger transmembrane" evidence="17">
    <location>
        <begin position="62"/>
        <end position="487"/>
    </location>
</feature>
<dbReference type="EMBL" id="CAJNNV010027488">
    <property type="protein sequence ID" value="CAE8620516.1"/>
    <property type="molecule type" value="Genomic_DNA"/>
</dbReference>
<evidence type="ECO:0000256" key="13">
    <source>
        <dbReference type="ARBA" id="ARBA00042692"/>
    </source>
</evidence>
<evidence type="ECO:0000256" key="11">
    <source>
        <dbReference type="ARBA" id="ARBA00040570"/>
    </source>
</evidence>